<evidence type="ECO:0000256" key="3">
    <source>
        <dbReference type="ARBA" id="ARBA00022475"/>
    </source>
</evidence>
<keyword evidence="8" id="KW-0804">Transcription</keyword>
<dbReference type="AlphaFoldDB" id="A0A964XIM8"/>
<dbReference type="GO" id="GO:0006417">
    <property type="term" value="P:regulation of translation"/>
    <property type="evidence" value="ECO:0007669"/>
    <property type="project" value="TreeGrafter"/>
</dbReference>
<comment type="subcellular location">
    <subcellularLocation>
        <location evidence="2">Cell membrane</location>
    </subcellularLocation>
    <subcellularLocation>
        <location evidence="1">Membrane</location>
        <topology evidence="1">Single-pass membrane protein</topology>
    </subcellularLocation>
</comment>
<dbReference type="InterPro" id="IPR041916">
    <property type="entry name" value="Anti_sigma_zinc_sf"/>
</dbReference>
<dbReference type="OrthoDB" id="153510at2"/>
<keyword evidence="7 12" id="KW-0472">Membrane</keyword>
<dbReference type="PANTHER" id="PTHR37461">
    <property type="entry name" value="ANTI-SIGMA-K FACTOR RSKA"/>
    <property type="match status" value="1"/>
</dbReference>
<evidence type="ECO:0000256" key="8">
    <source>
        <dbReference type="ARBA" id="ARBA00023163"/>
    </source>
</evidence>
<name>A0A964XIM8_9ACTN</name>
<comment type="caution">
    <text evidence="15">The sequence shown here is derived from an EMBL/GenBank/DDBJ whole genome shotgun (WGS) entry which is preliminary data.</text>
</comment>
<dbReference type="InterPro" id="IPR018764">
    <property type="entry name" value="RskA_C"/>
</dbReference>
<evidence type="ECO:0000256" key="9">
    <source>
        <dbReference type="ARBA" id="ARBA00029829"/>
    </source>
</evidence>
<evidence type="ECO:0000259" key="14">
    <source>
        <dbReference type="Pfam" id="PF13490"/>
    </source>
</evidence>
<accession>A0A964XIM8</accession>
<dbReference type="EMBL" id="JAAAHS010000011">
    <property type="protein sequence ID" value="NBE50394.1"/>
    <property type="molecule type" value="Genomic_DNA"/>
</dbReference>
<organism evidence="15 16">
    <name type="scientific">Streptomyces boluensis</name>
    <dbReference type="NCBI Taxonomy" id="1775135"/>
    <lineage>
        <taxon>Bacteria</taxon>
        <taxon>Bacillati</taxon>
        <taxon>Actinomycetota</taxon>
        <taxon>Actinomycetes</taxon>
        <taxon>Kitasatosporales</taxon>
        <taxon>Streptomycetaceae</taxon>
        <taxon>Streptomyces</taxon>
    </lineage>
</organism>
<keyword evidence="5 12" id="KW-1133">Transmembrane helix</keyword>
<evidence type="ECO:0000256" key="6">
    <source>
        <dbReference type="ARBA" id="ARBA00023015"/>
    </source>
</evidence>
<keyword evidence="3" id="KW-1003">Cell membrane</keyword>
<evidence type="ECO:0000256" key="12">
    <source>
        <dbReference type="SAM" id="Phobius"/>
    </source>
</evidence>
<feature type="domain" description="Anti-sigma K factor RskA C-terminal" evidence="13">
    <location>
        <begin position="106"/>
        <end position="244"/>
    </location>
</feature>
<dbReference type="InterPro" id="IPR051474">
    <property type="entry name" value="Anti-sigma-K/W_factor"/>
</dbReference>
<dbReference type="Pfam" id="PF10099">
    <property type="entry name" value="RskA_C"/>
    <property type="match status" value="1"/>
</dbReference>
<sequence>MNTTDLHTLTGAYAMDALPDTERTAFERHLAGCEACAQETAELTATTARLGLAVSVSPRPELRDEVLRRITTVRQETPREAGAATSVPRAAARRVILSRWALAACVAAAAAFGGVAVWQHQRAEDALDQARQAEQSAEGAAAVLAAPDARSGSAKLGDGATGTVVVSKRQDRAVFVVSGMAPPPKGKTYQLWFEEDGKMRSAGLMEPGRSKQTVLMSGAVGGASGMGVTVEPAGGSGQPTSAPVALMPLPA</sequence>
<dbReference type="Gene3D" id="1.10.10.1320">
    <property type="entry name" value="Anti-sigma factor, zinc-finger domain"/>
    <property type="match status" value="1"/>
</dbReference>
<keyword evidence="4 12" id="KW-0812">Transmembrane</keyword>
<protein>
    <recommendedName>
        <fullName evidence="10">Regulator of SigK</fullName>
    </recommendedName>
    <alternativeName>
        <fullName evidence="9">Sigma-K anti-sigma factor RskA</fullName>
    </alternativeName>
</protein>
<evidence type="ECO:0000256" key="7">
    <source>
        <dbReference type="ARBA" id="ARBA00023136"/>
    </source>
</evidence>
<keyword evidence="6" id="KW-0805">Transcription regulation</keyword>
<evidence type="ECO:0000313" key="16">
    <source>
        <dbReference type="Proteomes" id="UP000598297"/>
    </source>
</evidence>
<dbReference type="InterPro" id="IPR027383">
    <property type="entry name" value="Znf_put"/>
</dbReference>
<dbReference type="Pfam" id="PF13490">
    <property type="entry name" value="zf-HC2"/>
    <property type="match status" value="1"/>
</dbReference>
<evidence type="ECO:0000256" key="10">
    <source>
        <dbReference type="ARBA" id="ARBA00030803"/>
    </source>
</evidence>
<dbReference type="Proteomes" id="UP000598297">
    <property type="component" value="Unassembled WGS sequence"/>
</dbReference>
<feature type="region of interest" description="Disordered" evidence="11">
    <location>
        <begin position="231"/>
        <end position="251"/>
    </location>
</feature>
<keyword evidence="16" id="KW-1185">Reference proteome</keyword>
<evidence type="ECO:0000313" key="15">
    <source>
        <dbReference type="EMBL" id="NBE50394.1"/>
    </source>
</evidence>
<feature type="domain" description="Putative zinc-finger" evidence="14">
    <location>
        <begin position="9"/>
        <end position="37"/>
    </location>
</feature>
<dbReference type="RefSeq" id="WP_161693395.1">
    <property type="nucleotide sequence ID" value="NZ_JAAAHS010000011.1"/>
</dbReference>
<dbReference type="PANTHER" id="PTHR37461:SF1">
    <property type="entry name" value="ANTI-SIGMA-K FACTOR RSKA"/>
    <property type="match status" value="1"/>
</dbReference>
<proteinExistence type="predicted"/>
<evidence type="ECO:0000256" key="2">
    <source>
        <dbReference type="ARBA" id="ARBA00004236"/>
    </source>
</evidence>
<dbReference type="GO" id="GO:0005886">
    <property type="term" value="C:plasma membrane"/>
    <property type="evidence" value="ECO:0007669"/>
    <property type="project" value="UniProtKB-SubCell"/>
</dbReference>
<reference evidence="15" key="1">
    <citation type="submission" date="2020-01" db="EMBL/GenBank/DDBJ databases">
        <title>Whole-genome analyses of novel actinobacteria.</title>
        <authorList>
            <person name="Sahin N."/>
        </authorList>
    </citation>
    <scope>NUCLEOTIDE SEQUENCE</scope>
    <source>
        <strain evidence="15">YC537</strain>
    </source>
</reference>
<evidence type="ECO:0000259" key="13">
    <source>
        <dbReference type="Pfam" id="PF10099"/>
    </source>
</evidence>
<evidence type="ECO:0000256" key="5">
    <source>
        <dbReference type="ARBA" id="ARBA00022989"/>
    </source>
</evidence>
<evidence type="ECO:0000256" key="1">
    <source>
        <dbReference type="ARBA" id="ARBA00004167"/>
    </source>
</evidence>
<feature type="transmembrane region" description="Helical" evidence="12">
    <location>
        <begin position="100"/>
        <end position="118"/>
    </location>
</feature>
<evidence type="ECO:0000256" key="4">
    <source>
        <dbReference type="ARBA" id="ARBA00022692"/>
    </source>
</evidence>
<dbReference type="GO" id="GO:0016989">
    <property type="term" value="F:sigma factor antagonist activity"/>
    <property type="evidence" value="ECO:0007669"/>
    <property type="project" value="TreeGrafter"/>
</dbReference>
<gene>
    <name evidence="15" type="ORF">GUY60_02900</name>
</gene>
<evidence type="ECO:0000256" key="11">
    <source>
        <dbReference type="SAM" id="MobiDB-lite"/>
    </source>
</evidence>